<proteinExistence type="predicted"/>
<dbReference type="InterPro" id="IPR037126">
    <property type="entry name" value="PdaC/RsiV-like_sf"/>
</dbReference>
<feature type="transmembrane region" description="Helical" evidence="1">
    <location>
        <begin position="7"/>
        <end position="27"/>
    </location>
</feature>
<name>A0A2H0QWY9_9BACT</name>
<gene>
    <name evidence="4" type="ORF">COV34_00535</name>
</gene>
<dbReference type="Pfam" id="PF11738">
    <property type="entry name" value="DUF3298"/>
    <property type="match status" value="1"/>
</dbReference>
<evidence type="ECO:0000256" key="1">
    <source>
        <dbReference type="SAM" id="Phobius"/>
    </source>
</evidence>
<feature type="domain" description="Deacetylase PdaC" evidence="3">
    <location>
        <begin position="55"/>
        <end position="137"/>
    </location>
</feature>
<keyword evidence="1" id="KW-0472">Membrane</keyword>
<protein>
    <submittedName>
        <fullName evidence="4">Uncharacterized protein</fullName>
    </submittedName>
</protein>
<feature type="domain" description="DUF3298" evidence="2">
    <location>
        <begin position="153"/>
        <end position="229"/>
    </location>
</feature>
<dbReference type="AlphaFoldDB" id="A0A2H0QWY9"/>
<dbReference type="Gene3D" id="3.30.565.40">
    <property type="entry name" value="Fervidobacterium nodosum Rt17-B1 like"/>
    <property type="match status" value="1"/>
</dbReference>
<dbReference type="Gene3D" id="3.90.640.20">
    <property type="entry name" value="Heat-shock cognate protein, ATPase"/>
    <property type="match status" value="1"/>
</dbReference>
<evidence type="ECO:0000259" key="3">
    <source>
        <dbReference type="Pfam" id="PF13739"/>
    </source>
</evidence>
<dbReference type="Proteomes" id="UP000231333">
    <property type="component" value="Unassembled WGS sequence"/>
</dbReference>
<evidence type="ECO:0000259" key="2">
    <source>
        <dbReference type="Pfam" id="PF11738"/>
    </source>
</evidence>
<organism evidence="4 5">
    <name type="scientific">Candidatus Zambryskibacteria bacterium CG10_big_fil_rev_8_21_14_0_10_42_12</name>
    <dbReference type="NCBI Taxonomy" id="1975115"/>
    <lineage>
        <taxon>Bacteria</taxon>
        <taxon>Candidatus Zambryskiibacteriota</taxon>
    </lineage>
</organism>
<dbReference type="Pfam" id="PF13739">
    <property type="entry name" value="PdaC"/>
    <property type="match status" value="1"/>
</dbReference>
<evidence type="ECO:0000313" key="5">
    <source>
        <dbReference type="Proteomes" id="UP000231333"/>
    </source>
</evidence>
<keyword evidence="1" id="KW-0812">Transmembrane</keyword>
<dbReference type="InterPro" id="IPR025303">
    <property type="entry name" value="PdaC"/>
</dbReference>
<evidence type="ECO:0000313" key="4">
    <source>
        <dbReference type="EMBL" id="PIR38792.1"/>
    </source>
</evidence>
<dbReference type="InterPro" id="IPR021729">
    <property type="entry name" value="DUF3298"/>
</dbReference>
<comment type="caution">
    <text evidence="4">The sequence shown here is derived from an EMBL/GenBank/DDBJ whole genome shotgun (WGS) entry which is preliminary data.</text>
</comment>
<sequence length="233" mass="26243">MTNKKTPIALISGIVLIAILIIAFLSYKEANLPEEPREEPAITEEKNDKVEIVSIEENTDALAIDVEYPTVGSPMIDNDLRMFIEDQIAEFKNNTGGFAIPGRQNILTIKVLDVYRDDETVSVKFSVYTDTGGAHGLGIIVGKNYNRTTGTELFVDDALSMMRETLWSLSEKTLTHFRDEMGEVLFEDGLSPQTENFKNFTISEQYITFYFAPYQIAAYALGPQEFTVERIDE</sequence>
<dbReference type="EMBL" id="PCXL01000008">
    <property type="protein sequence ID" value="PIR38792.1"/>
    <property type="molecule type" value="Genomic_DNA"/>
</dbReference>
<accession>A0A2H0QWY9</accession>
<keyword evidence="1" id="KW-1133">Transmembrane helix</keyword>
<reference evidence="4 5" key="1">
    <citation type="submission" date="2017-09" db="EMBL/GenBank/DDBJ databases">
        <title>Depth-based differentiation of microbial function through sediment-hosted aquifers and enrichment of novel symbionts in the deep terrestrial subsurface.</title>
        <authorList>
            <person name="Probst A.J."/>
            <person name="Ladd B."/>
            <person name="Jarett J.K."/>
            <person name="Geller-Mcgrath D.E."/>
            <person name="Sieber C.M."/>
            <person name="Emerson J.B."/>
            <person name="Anantharaman K."/>
            <person name="Thomas B.C."/>
            <person name="Malmstrom R."/>
            <person name="Stieglmeier M."/>
            <person name="Klingl A."/>
            <person name="Woyke T."/>
            <person name="Ryan C.M."/>
            <person name="Banfield J.F."/>
        </authorList>
    </citation>
    <scope>NUCLEOTIDE SEQUENCE [LARGE SCALE GENOMIC DNA]</scope>
    <source>
        <strain evidence="4">CG10_big_fil_rev_8_21_14_0_10_42_12</strain>
    </source>
</reference>